<evidence type="ECO:0000313" key="2">
    <source>
        <dbReference type="EMBL" id="KAK6642693.1"/>
    </source>
</evidence>
<name>A0AAN8SAM4_POLSC</name>
<organism evidence="2 3">
    <name type="scientific">Polyplax serrata</name>
    <name type="common">Common mouse louse</name>
    <dbReference type="NCBI Taxonomy" id="468196"/>
    <lineage>
        <taxon>Eukaryota</taxon>
        <taxon>Metazoa</taxon>
        <taxon>Ecdysozoa</taxon>
        <taxon>Arthropoda</taxon>
        <taxon>Hexapoda</taxon>
        <taxon>Insecta</taxon>
        <taxon>Pterygota</taxon>
        <taxon>Neoptera</taxon>
        <taxon>Paraneoptera</taxon>
        <taxon>Psocodea</taxon>
        <taxon>Troctomorpha</taxon>
        <taxon>Phthiraptera</taxon>
        <taxon>Anoplura</taxon>
        <taxon>Polyplacidae</taxon>
        <taxon>Polyplax</taxon>
    </lineage>
</organism>
<dbReference type="EMBL" id="JAWJWE010000002">
    <property type="protein sequence ID" value="KAK6642693.1"/>
    <property type="molecule type" value="Genomic_DNA"/>
</dbReference>
<feature type="region of interest" description="Disordered" evidence="1">
    <location>
        <begin position="41"/>
        <end position="74"/>
    </location>
</feature>
<evidence type="ECO:0000313" key="3">
    <source>
        <dbReference type="Proteomes" id="UP001372834"/>
    </source>
</evidence>
<reference evidence="2 3" key="1">
    <citation type="submission" date="2023-10" db="EMBL/GenBank/DDBJ databases">
        <title>Genomes of two closely related lineages of the louse Polyplax serrata with different host specificities.</title>
        <authorList>
            <person name="Martinu J."/>
            <person name="Tarabai H."/>
            <person name="Stefka J."/>
            <person name="Hypsa V."/>
        </authorList>
    </citation>
    <scope>NUCLEOTIDE SEQUENCE [LARGE SCALE GENOMIC DNA]</scope>
    <source>
        <strain evidence="2">HR10_N</strain>
    </source>
</reference>
<dbReference type="AlphaFoldDB" id="A0AAN8SAM4"/>
<proteinExistence type="predicted"/>
<comment type="caution">
    <text evidence="2">The sequence shown here is derived from an EMBL/GenBank/DDBJ whole genome shotgun (WGS) entry which is preliminary data.</text>
</comment>
<feature type="compositionally biased region" description="Basic and acidic residues" evidence="1">
    <location>
        <begin position="61"/>
        <end position="74"/>
    </location>
</feature>
<gene>
    <name evidence="2" type="ORF">RUM43_004195</name>
</gene>
<protein>
    <submittedName>
        <fullName evidence="2">Uncharacterized protein</fullName>
    </submittedName>
</protein>
<sequence length="121" mass="13572">MSRLGDFYKVKRLAGIRLNNRNVGRLPLWIRNDRPPFSRPGDNWILENLGGSGNGQPTPGNREKLGEREREQRRRTQHPVFYAFFSCTENADATKEVFPAPVPGLGTGPPGTTLLQDIPCN</sequence>
<dbReference type="Proteomes" id="UP001372834">
    <property type="component" value="Unassembled WGS sequence"/>
</dbReference>
<evidence type="ECO:0000256" key="1">
    <source>
        <dbReference type="SAM" id="MobiDB-lite"/>
    </source>
</evidence>
<accession>A0AAN8SAM4</accession>